<keyword evidence="1" id="KW-0472">Membrane</keyword>
<feature type="transmembrane region" description="Helical" evidence="1">
    <location>
        <begin position="12"/>
        <end position="37"/>
    </location>
</feature>
<dbReference type="Proteomes" id="UP001228504">
    <property type="component" value="Unassembled WGS sequence"/>
</dbReference>
<proteinExistence type="predicted"/>
<dbReference type="InterPro" id="IPR021560">
    <property type="entry name" value="DUF3021"/>
</dbReference>
<dbReference type="Pfam" id="PF11457">
    <property type="entry name" value="DUF3021"/>
    <property type="match status" value="1"/>
</dbReference>
<feature type="transmembrane region" description="Helical" evidence="1">
    <location>
        <begin position="43"/>
        <end position="64"/>
    </location>
</feature>
<reference evidence="2 3" key="1">
    <citation type="submission" date="2023-07" db="EMBL/GenBank/DDBJ databases">
        <title>Genomic Encyclopedia of Type Strains, Phase IV (KMG-IV): sequencing the most valuable type-strain genomes for metagenomic binning, comparative biology and taxonomic classification.</title>
        <authorList>
            <person name="Goeker M."/>
        </authorList>
    </citation>
    <scope>NUCLEOTIDE SEQUENCE [LARGE SCALE GENOMIC DNA]</scope>
    <source>
        <strain evidence="2 3">DSM 20694</strain>
    </source>
</reference>
<dbReference type="RefSeq" id="WP_307488370.1">
    <property type="nucleotide sequence ID" value="NZ_JAUSUF010000024.1"/>
</dbReference>
<comment type="caution">
    <text evidence="2">The sequence shown here is derived from an EMBL/GenBank/DDBJ whole genome shotgun (WGS) entry which is preliminary data.</text>
</comment>
<feature type="transmembrane region" description="Helical" evidence="1">
    <location>
        <begin position="105"/>
        <end position="122"/>
    </location>
</feature>
<evidence type="ECO:0000313" key="3">
    <source>
        <dbReference type="Proteomes" id="UP001228504"/>
    </source>
</evidence>
<dbReference type="PROSITE" id="PS51257">
    <property type="entry name" value="PROKAR_LIPOPROTEIN"/>
    <property type="match status" value="1"/>
</dbReference>
<keyword evidence="1" id="KW-0812">Transmembrane</keyword>
<dbReference type="EMBL" id="JAUSUF010000024">
    <property type="protein sequence ID" value="MDQ0151286.1"/>
    <property type="molecule type" value="Genomic_DNA"/>
</dbReference>
<keyword evidence="1" id="KW-1133">Transmembrane helix</keyword>
<name>A0ABT9UYA7_9FIRM</name>
<feature type="transmembrane region" description="Helical" evidence="1">
    <location>
        <begin position="76"/>
        <end position="93"/>
    </location>
</feature>
<keyword evidence="3" id="KW-1185">Reference proteome</keyword>
<sequence>MKYIKMFILRGLVGCTIGVFINQLITVLIACATGNVYDSPNMVIFQFVISVISGFYFVGITTIFSVEQWSLLKKTIIHAICMLMYFPIAMYAGWAPSGFNTTGKILFFIWYVCVYLIIWFSIKRYKTKKAIELNEELKKRKERIEKEK</sequence>
<organism evidence="2 3">
    <name type="scientific">Eubacterium multiforme</name>
    <dbReference type="NCBI Taxonomy" id="83339"/>
    <lineage>
        <taxon>Bacteria</taxon>
        <taxon>Bacillati</taxon>
        <taxon>Bacillota</taxon>
        <taxon>Clostridia</taxon>
        <taxon>Eubacteriales</taxon>
        <taxon>Eubacteriaceae</taxon>
        <taxon>Eubacterium</taxon>
    </lineage>
</organism>
<evidence type="ECO:0000313" key="2">
    <source>
        <dbReference type="EMBL" id="MDQ0151286.1"/>
    </source>
</evidence>
<evidence type="ECO:0008006" key="4">
    <source>
        <dbReference type="Google" id="ProtNLM"/>
    </source>
</evidence>
<accession>A0ABT9UYA7</accession>
<evidence type="ECO:0000256" key="1">
    <source>
        <dbReference type="SAM" id="Phobius"/>
    </source>
</evidence>
<gene>
    <name evidence="2" type="ORF">J2S18_003274</name>
</gene>
<protein>
    <recommendedName>
        <fullName evidence="4">DUF3021 domain-containing protein</fullName>
    </recommendedName>
</protein>